<dbReference type="Gene3D" id="3.40.50.720">
    <property type="entry name" value="NAD(P)-binding Rossmann-like Domain"/>
    <property type="match status" value="1"/>
</dbReference>
<keyword evidence="3" id="KW-1185">Reference proteome</keyword>
<organism evidence="2 3">
    <name type="scientific">Herbaspirillum chlorophenolicum</name>
    <dbReference type="NCBI Taxonomy" id="211589"/>
    <lineage>
        <taxon>Bacteria</taxon>
        <taxon>Pseudomonadati</taxon>
        <taxon>Pseudomonadota</taxon>
        <taxon>Betaproteobacteria</taxon>
        <taxon>Burkholderiales</taxon>
        <taxon>Oxalobacteraceae</taxon>
        <taxon>Herbaspirillum</taxon>
    </lineage>
</organism>
<protein>
    <submittedName>
        <fullName evidence="2">NAD(P)-dependent oxidoreductase</fullName>
    </submittedName>
</protein>
<feature type="domain" description="NAD(P)-binding" evidence="1">
    <location>
        <begin position="7"/>
        <end position="192"/>
    </location>
</feature>
<reference evidence="2 3" key="1">
    <citation type="submission" date="2024-10" db="EMBL/GenBank/DDBJ databases">
        <title>The Natural Products Discovery Center: Release of the First 8490 Sequenced Strains for Exploring Actinobacteria Biosynthetic Diversity.</title>
        <authorList>
            <person name="Kalkreuter E."/>
            <person name="Kautsar S.A."/>
            <person name="Yang D."/>
            <person name="Bader C.D."/>
            <person name="Teijaro C.N."/>
            <person name="Fluegel L."/>
            <person name="Davis C.M."/>
            <person name="Simpson J.R."/>
            <person name="Lauterbach L."/>
            <person name="Steele A.D."/>
            <person name="Gui C."/>
            <person name="Meng S."/>
            <person name="Li G."/>
            <person name="Viehrig K."/>
            <person name="Ye F."/>
            <person name="Su P."/>
            <person name="Kiefer A.F."/>
            <person name="Nichols A."/>
            <person name="Cepeda A.J."/>
            <person name="Yan W."/>
            <person name="Fan B."/>
            <person name="Jiang Y."/>
            <person name="Adhikari A."/>
            <person name="Zheng C.-J."/>
            <person name="Schuster L."/>
            <person name="Cowan T.M."/>
            <person name="Smanski M.J."/>
            <person name="Chevrette M.G."/>
            <person name="De Carvalho L.P.S."/>
            <person name="Shen B."/>
        </authorList>
    </citation>
    <scope>NUCLEOTIDE SEQUENCE [LARGE SCALE GENOMIC DNA]</scope>
    <source>
        <strain evidence="2 3">NPDC087045</strain>
    </source>
</reference>
<evidence type="ECO:0000259" key="1">
    <source>
        <dbReference type="Pfam" id="PF13460"/>
    </source>
</evidence>
<dbReference type="RefSeq" id="WP_402699758.1">
    <property type="nucleotide sequence ID" value="NZ_JBIUZV010000004.1"/>
</dbReference>
<accession>A0ABW8EWT5</accession>
<dbReference type="InterPro" id="IPR036291">
    <property type="entry name" value="NAD(P)-bd_dom_sf"/>
</dbReference>
<dbReference type="CDD" id="cd05244">
    <property type="entry name" value="BVR-B_like_SDR_a"/>
    <property type="match status" value="1"/>
</dbReference>
<dbReference type="SUPFAM" id="SSF51735">
    <property type="entry name" value="NAD(P)-binding Rossmann-fold domains"/>
    <property type="match status" value="1"/>
</dbReference>
<dbReference type="InterPro" id="IPR051606">
    <property type="entry name" value="Polyketide_Oxido-like"/>
</dbReference>
<evidence type="ECO:0000313" key="2">
    <source>
        <dbReference type="EMBL" id="MFJ3045910.1"/>
    </source>
</evidence>
<name>A0ABW8EWT5_9BURK</name>
<proteinExistence type="predicted"/>
<dbReference type="InterPro" id="IPR016040">
    <property type="entry name" value="NAD(P)-bd_dom"/>
</dbReference>
<dbReference type="PANTHER" id="PTHR43355">
    <property type="entry name" value="FLAVIN REDUCTASE (NADPH)"/>
    <property type="match status" value="1"/>
</dbReference>
<dbReference type="Pfam" id="PF13460">
    <property type="entry name" value="NAD_binding_10"/>
    <property type="match status" value="1"/>
</dbReference>
<gene>
    <name evidence="2" type="ORF">ACIPEN_08775</name>
</gene>
<dbReference type="Proteomes" id="UP001617427">
    <property type="component" value="Unassembled WGS sequence"/>
</dbReference>
<dbReference type="PANTHER" id="PTHR43355:SF2">
    <property type="entry name" value="FLAVIN REDUCTASE (NADPH)"/>
    <property type="match status" value="1"/>
</dbReference>
<comment type="caution">
    <text evidence="2">The sequence shown here is derived from an EMBL/GenBank/DDBJ whole genome shotgun (WGS) entry which is preliminary data.</text>
</comment>
<sequence>MNIAIIGATGNVGSRILEEALRRGHSVIAVARDASNIAARANVTARSADVKDTATLAAAIKDADVVVSSGRFANFKAADLLPAVKQAGVKRIAVVGGAGSLEIAPGKALIDTPEFPAEYKPEASAGRDFLNDLRNEQDIAWTFLSPSALFVPGERTGKFRLGQDQLLVAADGKSSISYEDFAIALLDELEQPKHVRARFTVGY</sequence>
<evidence type="ECO:0000313" key="3">
    <source>
        <dbReference type="Proteomes" id="UP001617427"/>
    </source>
</evidence>
<dbReference type="EMBL" id="JBIUZV010000004">
    <property type="protein sequence ID" value="MFJ3045910.1"/>
    <property type="molecule type" value="Genomic_DNA"/>
</dbReference>